<name>A0A392UXG8_9FABA</name>
<evidence type="ECO:0000313" key="3">
    <source>
        <dbReference type="Proteomes" id="UP000265520"/>
    </source>
</evidence>
<evidence type="ECO:0000313" key="2">
    <source>
        <dbReference type="EMBL" id="MCI80706.1"/>
    </source>
</evidence>
<comment type="caution">
    <text evidence="2">The sequence shown here is derived from an EMBL/GenBank/DDBJ whole genome shotgun (WGS) entry which is preliminary data.</text>
</comment>
<organism evidence="2 3">
    <name type="scientific">Trifolium medium</name>
    <dbReference type="NCBI Taxonomy" id="97028"/>
    <lineage>
        <taxon>Eukaryota</taxon>
        <taxon>Viridiplantae</taxon>
        <taxon>Streptophyta</taxon>
        <taxon>Embryophyta</taxon>
        <taxon>Tracheophyta</taxon>
        <taxon>Spermatophyta</taxon>
        <taxon>Magnoliopsida</taxon>
        <taxon>eudicotyledons</taxon>
        <taxon>Gunneridae</taxon>
        <taxon>Pentapetalae</taxon>
        <taxon>rosids</taxon>
        <taxon>fabids</taxon>
        <taxon>Fabales</taxon>
        <taxon>Fabaceae</taxon>
        <taxon>Papilionoideae</taxon>
        <taxon>50 kb inversion clade</taxon>
        <taxon>NPAAA clade</taxon>
        <taxon>Hologalegina</taxon>
        <taxon>IRL clade</taxon>
        <taxon>Trifolieae</taxon>
        <taxon>Trifolium</taxon>
    </lineage>
</organism>
<dbReference type="AlphaFoldDB" id="A0A392UXG8"/>
<feature type="non-terminal residue" evidence="2">
    <location>
        <position position="1"/>
    </location>
</feature>
<protein>
    <submittedName>
        <fullName evidence="2">Uncharacterized protein</fullName>
    </submittedName>
</protein>
<dbReference type="Proteomes" id="UP000265520">
    <property type="component" value="Unassembled WGS sequence"/>
</dbReference>
<dbReference type="EMBL" id="LXQA011001443">
    <property type="protein sequence ID" value="MCI80706.1"/>
    <property type="molecule type" value="Genomic_DNA"/>
</dbReference>
<feature type="region of interest" description="Disordered" evidence="1">
    <location>
        <begin position="1"/>
        <end position="38"/>
    </location>
</feature>
<reference evidence="2 3" key="1">
    <citation type="journal article" date="2018" name="Front. Plant Sci.">
        <title>Red Clover (Trifolium pratense) and Zigzag Clover (T. medium) - A Picture of Genomic Similarities and Differences.</title>
        <authorList>
            <person name="Dluhosova J."/>
            <person name="Istvanek J."/>
            <person name="Nedelnik J."/>
            <person name="Repkova J."/>
        </authorList>
    </citation>
    <scope>NUCLEOTIDE SEQUENCE [LARGE SCALE GENOMIC DNA]</scope>
    <source>
        <strain evidence="3">cv. 10/8</strain>
        <tissue evidence="2">Leaf</tissue>
    </source>
</reference>
<feature type="compositionally biased region" description="Basic and acidic residues" evidence="1">
    <location>
        <begin position="1"/>
        <end position="26"/>
    </location>
</feature>
<sequence>TSIDGGDMHVDDDNVTEDHVPNHNESVEDEPPETPVEP</sequence>
<accession>A0A392UXG8</accession>
<evidence type="ECO:0000256" key="1">
    <source>
        <dbReference type="SAM" id="MobiDB-lite"/>
    </source>
</evidence>
<keyword evidence="3" id="KW-1185">Reference proteome</keyword>
<proteinExistence type="predicted"/>